<keyword evidence="2" id="KW-0418">Kinase</keyword>
<evidence type="ECO:0000313" key="3">
    <source>
        <dbReference type="Proteomes" id="UP000236197"/>
    </source>
</evidence>
<reference evidence="3" key="1">
    <citation type="submission" date="2018-01" db="EMBL/GenBank/DDBJ databases">
        <title>Rubneribacter badeniensis gen. nov., sp. nov., and Colonibacter rubneri, gen. nov., sp. nov., WGS of new members of the Eggerthellaceae.</title>
        <authorList>
            <person name="Danylec N."/>
            <person name="Stoll D.A."/>
            <person name="Doetsch A."/>
            <person name="Kulling S.E."/>
            <person name="Huch M."/>
        </authorList>
    </citation>
    <scope>NUCLEOTIDE SEQUENCE [LARGE SCALE GENOMIC DNA]</scope>
    <source>
        <strain evidence="3">ResAG-96</strain>
    </source>
</reference>
<evidence type="ECO:0000259" key="1">
    <source>
        <dbReference type="PROSITE" id="PS50930"/>
    </source>
</evidence>
<dbReference type="AlphaFoldDB" id="A0A2K2UA68"/>
<dbReference type="PANTHER" id="PTHR37299:SF1">
    <property type="entry name" value="STAGE 0 SPORULATION PROTEIN A HOMOLOG"/>
    <property type="match status" value="1"/>
</dbReference>
<accession>A0A2K2UA68</accession>
<dbReference type="Gene3D" id="3.10.450.50">
    <property type="match status" value="1"/>
</dbReference>
<organism evidence="2 3">
    <name type="scientific">Enteroscipio rubneri</name>
    <dbReference type="NCBI Taxonomy" id="2070686"/>
    <lineage>
        <taxon>Bacteria</taxon>
        <taxon>Bacillati</taxon>
        <taxon>Actinomycetota</taxon>
        <taxon>Coriobacteriia</taxon>
        <taxon>Eggerthellales</taxon>
        <taxon>Eggerthellaceae</taxon>
        <taxon>Enteroscipio</taxon>
    </lineage>
</organism>
<dbReference type="Proteomes" id="UP000236197">
    <property type="component" value="Unassembled WGS sequence"/>
</dbReference>
<dbReference type="InterPro" id="IPR032710">
    <property type="entry name" value="NTF2-like_dom_sf"/>
</dbReference>
<dbReference type="EMBL" id="PPEK01000011">
    <property type="protein sequence ID" value="PNV67217.1"/>
    <property type="molecule type" value="Genomic_DNA"/>
</dbReference>
<dbReference type="Pfam" id="PF04397">
    <property type="entry name" value="LytTR"/>
    <property type="match status" value="1"/>
</dbReference>
<dbReference type="PANTHER" id="PTHR37299">
    <property type="entry name" value="TRANSCRIPTIONAL REGULATOR-RELATED"/>
    <property type="match status" value="1"/>
</dbReference>
<keyword evidence="2" id="KW-0808">Transferase</keyword>
<dbReference type="SUPFAM" id="SSF54427">
    <property type="entry name" value="NTF2-like"/>
    <property type="match status" value="1"/>
</dbReference>
<comment type="caution">
    <text evidence="2">The sequence shown here is derived from an EMBL/GenBank/DDBJ whole genome shotgun (WGS) entry which is preliminary data.</text>
</comment>
<dbReference type="GO" id="GO:0016301">
    <property type="term" value="F:kinase activity"/>
    <property type="evidence" value="ECO:0007669"/>
    <property type="project" value="UniProtKB-KW"/>
</dbReference>
<dbReference type="SMART" id="SM00850">
    <property type="entry name" value="LytTR"/>
    <property type="match status" value="1"/>
</dbReference>
<keyword evidence="3" id="KW-1185">Reference proteome</keyword>
<name>A0A2K2UA68_9ACTN</name>
<proteinExistence type="predicted"/>
<dbReference type="OrthoDB" id="3175078at2"/>
<dbReference type="Gene3D" id="2.40.50.1020">
    <property type="entry name" value="LytTr DNA-binding domain"/>
    <property type="match status" value="1"/>
</dbReference>
<dbReference type="RefSeq" id="WP_103265445.1">
    <property type="nucleotide sequence ID" value="NZ_CABMLE010000011.1"/>
</dbReference>
<sequence length="279" mass="31268">MVETNGNQEQAAEQLPKEHAIIKLSRQSLVNHFVTRNMDVALAHMADDVEWLGPFACQTASSKKAMQDILRPEYGIRLALADERWRARKRAGTWIVSACYTLLVVSTDGERSIPFEQRATYVWAPTPDGPRIVHLHVSNTTDANTLLPSLDTGKNAIEFLYEHFDDQGSGTGKISFRDIGGDLHVLHPNELHAVESEGPRCVVKHAHGEFTVRAALADIEEELPARDFLRLHRSCLVHRGRIVSIEGYRAKLDDGSEYPIAERRYRSVKQALAAPRAQC</sequence>
<dbReference type="InterPro" id="IPR046947">
    <property type="entry name" value="LytR-like"/>
</dbReference>
<protein>
    <submittedName>
        <fullName evidence="2">Histidine kinase</fullName>
    </submittedName>
</protein>
<dbReference type="GO" id="GO:0003677">
    <property type="term" value="F:DNA binding"/>
    <property type="evidence" value="ECO:0007669"/>
    <property type="project" value="InterPro"/>
</dbReference>
<feature type="domain" description="HTH LytTR-type" evidence="1">
    <location>
        <begin position="174"/>
        <end position="274"/>
    </location>
</feature>
<dbReference type="GO" id="GO:0000156">
    <property type="term" value="F:phosphorelay response regulator activity"/>
    <property type="evidence" value="ECO:0007669"/>
    <property type="project" value="InterPro"/>
</dbReference>
<evidence type="ECO:0000313" key="2">
    <source>
        <dbReference type="EMBL" id="PNV67217.1"/>
    </source>
</evidence>
<dbReference type="InterPro" id="IPR007492">
    <property type="entry name" value="LytTR_DNA-bd_dom"/>
</dbReference>
<gene>
    <name evidence="2" type="ORF">C2L71_09045</name>
</gene>
<dbReference type="PROSITE" id="PS50930">
    <property type="entry name" value="HTH_LYTTR"/>
    <property type="match status" value="1"/>
</dbReference>